<dbReference type="STRING" id="937777.Deipe_1081"/>
<dbReference type="GO" id="GO:0005886">
    <property type="term" value="C:plasma membrane"/>
    <property type="evidence" value="ECO:0007669"/>
    <property type="project" value="UniProtKB-SubCell"/>
</dbReference>
<reference evidence="12" key="1">
    <citation type="submission" date="2012-03" db="EMBL/GenBank/DDBJ databases">
        <title>Complete sequence of chromosome of Deinococcus peraridilitoris DSM 19664.</title>
        <authorList>
            <person name="Lucas S."/>
            <person name="Copeland A."/>
            <person name="Lapidus A."/>
            <person name="Glavina del Rio T."/>
            <person name="Dalin E."/>
            <person name="Tice H."/>
            <person name="Bruce D."/>
            <person name="Goodwin L."/>
            <person name="Pitluck S."/>
            <person name="Peters L."/>
            <person name="Mikhailova N."/>
            <person name="Lu M."/>
            <person name="Kyrpides N."/>
            <person name="Mavromatis K."/>
            <person name="Ivanova N."/>
            <person name="Brettin T."/>
            <person name="Detter J.C."/>
            <person name="Han C."/>
            <person name="Larimer F."/>
            <person name="Land M."/>
            <person name="Hauser L."/>
            <person name="Markowitz V."/>
            <person name="Cheng J.-F."/>
            <person name="Hugenholtz P."/>
            <person name="Woyke T."/>
            <person name="Wu D."/>
            <person name="Pukall R."/>
            <person name="Steenblock K."/>
            <person name="Brambilla E."/>
            <person name="Klenk H.-P."/>
            <person name="Eisen J.A."/>
        </authorList>
    </citation>
    <scope>NUCLEOTIDE SEQUENCE [LARGE SCALE GENOMIC DNA]</scope>
    <source>
        <strain evidence="12">DSM 19664 / LMG 22246 / CIP 109416 / KR-200</strain>
    </source>
</reference>
<dbReference type="PATRIC" id="fig|937777.3.peg.1086"/>
<dbReference type="InterPro" id="IPR006668">
    <property type="entry name" value="Mg_transptr_MgtE_intracell_dom"/>
</dbReference>
<dbReference type="Gene3D" id="1.25.60.10">
    <property type="entry name" value="MgtE N-terminal domain-like"/>
    <property type="match status" value="1"/>
</dbReference>
<dbReference type="Pfam" id="PF01769">
    <property type="entry name" value="MgtE"/>
    <property type="match status" value="1"/>
</dbReference>
<dbReference type="Pfam" id="PF03448">
    <property type="entry name" value="MgtE_N"/>
    <property type="match status" value="1"/>
</dbReference>
<gene>
    <name evidence="11" type="ordered locus">Deipe_1081</name>
</gene>
<keyword evidence="12" id="KW-1185">Reference proteome</keyword>
<dbReference type="KEGG" id="dpd:Deipe_1081"/>
<dbReference type="HOGENOM" id="CLU_037408_2_2_0"/>
<dbReference type="InterPro" id="IPR000644">
    <property type="entry name" value="CBS_dom"/>
</dbReference>
<evidence type="ECO:0000259" key="10">
    <source>
        <dbReference type="PROSITE" id="PS51371"/>
    </source>
</evidence>
<dbReference type="PROSITE" id="PS51371">
    <property type="entry name" value="CBS"/>
    <property type="match status" value="1"/>
</dbReference>
<comment type="similarity">
    <text evidence="2 9">Belongs to the SLC41A transporter family.</text>
</comment>
<dbReference type="GO" id="GO:0015095">
    <property type="term" value="F:magnesium ion transmembrane transporter activity"/>
    <property type="evidence" value="ECO:0007669"/>
    <property type="project" value="UniProtKB-UniRule"/>
</dbReference>
<dbReference type="InterPro" id="IPR006669">
    <property type="entry name" value="MgtE_transporter"/>
</dbReference>
<keyword evidence="5 9" id="KW-0460">Magnesium</keyword>
<evidence type="ECO:0000256" key="1">
    <source>
        <dbReference type="ARBA" id="ARBA00004141"/>
    </source>
</evidence>
<dbReference type="PANTHER" id="PTHR43773:SF1">
    <property type="entry name" value="MAGNESIUM TRANSPORTER MGTE"/>
    <property type="match status" value="1"/>
</dbReference>
<keyword evidence="3 9" id="KW-0813">Transport</keyword>
<keyword evidence="9" id="KW-1003">Cell membrane</keyword>
<evidence type="ECO:0000256" key="9">
    <source>
        <dbReference type="RuleBase" id="RU362011"/>
    </source>
</evidence>
<comment type="subcellular location">
    <subcellularLocation>
        <location evidence="9">Cell membrane</location>
        <topology evidence="9">Multi-pass membrane protein</topology>
    </subcellularLocation>
    <subcellularLocation>
        <location evidence="1">Membrane</location>
        <topology evidence="1">Multi-pass membrane protein</topology>
    </subcellularLocation>
</comment>
<dbReference type="Proteomes" id="UP000010467">
    <property type="component" value="Chromosome"/>
</dbReference>
<proteinExistence type="inferred from homology"/>
<dbReference type="RefSeq" id="WP_015234954.1">
    <property type="nucleotide sequence ID" value="NC_019793.1"/>
</dbReference>
<keyword evidence="4 9" id="KW-0812">Transmembrane</keyword>
<organism evidence="11 12">
    <name type="scientific">Deinococcus peraridilitoris (strain DSM 19664 / LMG 22246 / CIP 109416 / KR-200)</name>
    <dbReference type="NCBI Taxonomy" id="937777"/>
    <lineage>
        <taxon>Bacteria</taxon>
        <taxon>Thermotogati</taxon>
        <taxon>Deinococcota</taxon>
        <taxon>Deinococci</taxon>
        <taxon>Deinococcales</taxon>
        <taxon>Deinococcaceae</taxon>
        <taxon>Deinococcus</taxon>
    </lineage>
</organism>
<feature type="transmembrane region" description="Helical" evidence="9">
    <location>
        <begin position="317"/>
        <end position="338"/>
    </location>
</feature>
<evidence type="ECO:0000256" key="4">
    <source>
        <dbReference type="ARBA" id="ARBA00022692"/>
    </source>
</evidence>
<evidence type="ECO:0000256" key="8">
    <source>
        <dbReference type="PROSITE-ProRule" id="PRU00703"/>
    </source>
</evidence>
<dbReference type="InterPro" id="IPR006667">
    <property type="entry name" value="SLC41_membr_dom"/>
</dbReference>
<feature type="transmembrane region" description="Helical" evidence="9">
    <location>
        <begin position="285"/>
        <end position="305"/>
    </location>
</feature>
<dbReference type="InterPro" id="IPR036739">
    <property type="entry name" value="SLC41_membr_dom_sf"/>
</dbReference>
<dbReference type="AlphaFoldDB" id="K9ZZN7"/>
<dbReference type="SUPFAM" id="SSF161093">
    <property type="entry name" value="MgtE membrane domain-like"/>
    <property type="match status" value="1"/>
</dbReference>
<evidence type="ECO:0000256" key="2">
    <source>
        <dbReference type="ARBA" id="ARBA00009749"/>
    </source>
</evidence>
<keyword evidence="9" id="KW-0479">Metal-binding</keyword>
<feature type="transmembrane region" description="Helical" evidence="9">
    <location>
        <begin position="385"/>
        <end position="411"/>
    </location>
</feature>
<evidence type="ECO:0000256" key="6">
    <source>
        <dbReference type="ARBA" id="ARBA00022989"/>
    </source>
</evidence>
<dbReference type="SUPFAM" id="SSF158791">
    <property type="entry name" value="MgtE N-terminal domain-like"/>
    <property type="match status" value="1"/>
</dbReference>
<dbReference type="SMART" id="SM00116">
    <property type="entry name" value="CBS"/>
    <property type="match status" value="1"/>
</dbReference>
<feature type="domain" description="CBS" evidence="10">
    <location>
        <begin position="201"/>
        <end position="257"/>
    </location>
</feature>
<keyword evidence="7 9" id="KW-0472">Membrane</keyword>
<name>K9ZZN7_DEIPD</name>
<dbReference type="GO" id="GO:0046872">
    <property type="term" value="F:metal ion binding"/>
    <property type="evidence" value="ECO:0007669"/>
    <property type="project" value="UniProtKB-KW"/>
</dbReference>
<feature type="transmembrane region" description="Helical" evidence="9">
    <location>
        <begin position="359"/>
        <end position="379"/>
    </location>
</feature>
<evidence type="ECO:0000256" key="3">
    <source>
        <dbReference type="ARBA" id="ARBA00022448"/>
    </source>
</evidence>
<dbReference type="eggNOG" id="COG2239">
    <property type="taxonomic scope" value="Bacteria"/>
</dbReference>
<dbReference type="Gene3D" id="3.10.580.10">
    <property type="entry name" value="CBS-domain"/>
    <property type="match status" value="1"/>
</dbReference>
<evidence type="ECO:0000313" key="11">
    <source>
        <dbReference type="EMBL" id="AFZ66644.1"/>
    </source>
</evidence>
<evidence type="ECO:0000313" key="12">
    <source>
        <dbReference type="Proteomes" id="UP000010467"/>
    </source>
</evidence>
<feature type="transmembrane region" description="Helical" evidence="9">
    <location>
        <begin position="423"/>
        <end position="446"/>
    </location>
</feature>
<dbReference type="InterPro" id="IPR046342">
    <property type="entry name" value="CBS_dom_sf"/>
</dbReference>
<sequence>MKQHLIPKRSMVQLIEEGQLGEARAHLVTLTAPEVAVVLEDLSAPRQALLYRLLPPTLAADVFAYLDAEQQRALLGALTESETRALLAELDPDDRTQLFEELPARVVRELMELLSPVDLVQARELLGYPPQSVGRVMTPHFVAVRPEWTVEEALAFVRLRDVPGEAVNVIYVENEHGVLLDALALRVFVLAQPQARVESIMDRRFVSLSAHADREEAVNLMADYDLEALPVVDDAGALLGVVTFDDVIDIAELEATEDFQRYGAVEPLQGGAGRVGGRELYRKRVGWLVVLVFVNLLSGAIISQYEDVITQVVSLVVFLPLLIGSSGNAGAQASTLMVRAMATGDVRPGDWGRLLGRELLVSGAIGLTMGLAVSLLGLYRGGPMVALVVASTMLLVVVVGSLIGVSLPFVLQRLKLDPATASAPLVTSLADISGVAIYFLIANWLLMR</sequence>
<accession>K9ZZN7</accession>
<dbReference type="Pfam" id="PF00571">
    <property type="entry name" value="CBS"/>
    <property type="match status" value="1"/>
</dbReference>
<keyword evidence="8" id="KW-0129">CBS domain</keyword>
<dbReference type="EMBL" id="CP003382">
    <property type="protein sequence ID" value="AFZ66644.1"/>
    <property type="molecule type" value="Genomic_DNA"/>
</dbReference>
<dbReference type="CDD" id="cd04606">
    <property type="entry name" value="CBS_pair_Mg_transporter"/>
    <property type="match status" value="1"/>
</dbReference>
<keyword evidence="6 9" id="KW-1133">Transmembrane helix</keyword>
<protein>
    <recommendedName>
        <fullName evidence="9">Magnesium transporter MgtE</fullName>
    </recommendedName>
</protein>
<comment type="subunit">
    <text evidence="9">Homodimer.</text>
</comment>
<comment type="function">
    <text evidence="9">Acts as a magnesium transporter.</text>
</comment>
<dbReference type="NCBIfam" id="TIGR00400">
    <property type="entry name" value="mgtE"/>
    <property type="match status" value="1"/>
</dbReference>
<dbReference type="PANTHER" id="PTHR43773">
    <property type="entry name" value="MAGNESIUM TRANSPORTER MGTE"/>
    <property type="match status" value="1"/>
</dbReference>
<evidence type="ECO:0000256" key="5">
    <source>
        <dbReference type="ARBA" id="ARBA00022842"/>
    </source>
</evidence>
<dbReference type="Gene3D" id="1.10.357.20">
    <property type="entry name" value="SLC41 divalent cation transporters, integral membrane domain"/>
    <property type="match status" value="1"/>
</dbReference>
<dbReference type="SUPFAM" id="SSF54631">
    <property type="entry name" value="CBS-domain pair"/>
    <property type="match status" value="1"/>
</dbReference>
<dbReference type="InterPro" id="IPR038076">
    <property type="entry name" value="MgtE_N_sf"/>
</dbReference>
<dbReference type="SMART" id="SM00924">
    <property type="entry name" value="MgtE_N"/>
    <property type="match status" value="1"/>
</dbReference>
<evidence type="ECO:0000256" key="7">
    <source>
        <dbReference type="ARBA" id="ARBA00023136"/>
    </source>
</evidence>